<dbReference type="InterPro" id="IPR007863">
    <property type="entry name" value="Peptidase_M16_C"/>
</dbReference>
<evidence type="ECO:0000313" key="5">
    <source>
        <dbReference type="Proteomes" id="UP001611383"/>
    </source>
</evidence>
<comment type="similarity">
    <text evidence="1">Belongs to the peptidase M16 family.</text>
</comment>
<dbReference type="InterPro" id="IPR011249">
    <property type="entry name" value="Metalloenz_LuxS/M16"/>
</dbReference>
<dbReference type="RefSeq" id="WP_395813597.1">
    <property type="nucleotide sequence ID" value="NZ_CP043494.1"/>
</dbReference>
<organism evidence="4 5">
    <name type="scientific">Archangium minus</name>
    <dbReference type="NCBI Taxonomy" id="83450"/>
    <lineage>
        <taxon>Bacteria</taxon>
        <taxon>Pseudomonadati</taxon>
        <taxon>Myxococcota</taxon>
        <taxon>Myxococcia</taxon>
        <taxon>Myxococcales</taxon>
        <taxon>Cystobacterineae</taxon>
        <taxon>Archangiaceae</taxon>
        <taxon>Archangium</taxon>
    </lineage>
</organism>
<dbReference type="Proteomes" id="UP001611383">
    <property type="component" value="Chromosome"/>
</dbReference>
<protein>
    <submittedName>
        <fullName evidence="4">Insulinase family protein</fullName>
    </submittedName>
</protein>
<feature type="domain" description="Peptidase M16 N-terminal" evidence="2">
    <location>
        <begin position="38"/>
        <end position="168"/>
    </location>
</feature>
<dbReference type="InterPro" id="IPR011765">
    <property type="entry name" value="Pept_M16_N"/>
</dbReference>
<dbReference type="Pfam" id="PF05193">
    <property type="entry name" value="Peptidase_M16_C"/>
    <property type="match status" value="1"/>
</dbReference>
<evidence type="ECO:0000259" key="2">
    <source>
        <dbReference type="Pfam" id="PF00675"/>
    </source>
</evidence>
<reference evidence="4 5" key="1">
    <citation type="submission" date="2019-08" db="EMBL/GenBank/DDBJ databases">
        <title>Archangium and Cystobacter genomes.</title>
        <authorList>
            <person name="Chen I.-C.K."/>
            <person name="Wielgoss S."/>
        </authorList>
    </citation>
    <scope>NUCLEOTIDE SEQUENCE [LARGE SCALE GENOMIC DNA]</scope>
    <source>
        <strain evidence="4 5">Cbm 6</strain>
    </source>
</reference>
<dbReference type="Pfam" id="PF00675">
    <property type="entry name" value="Peptidase_M16"/>
    <property type="match status" value="1"/>
</dbReference>
<keyword evidence="5" id="KW-1185">Reference proteome</keyword>
<dbReference type="SUPFAM" id="SSF63411">
    <property type="entry name" value="LuxS/MPP-like metallohydrolase"/>
    <property type="match status" value="2"/>
</dbReference>
<dbReference type="PANTHER" id="PTHR11851:SF49">
    <property type="entry name" value="MITOCHONDRIAL-PROCESSING PEPTIDASE SUBUNIT ALPHA"/>
    <property type="match status" value="1"/>
</dbReference>
<dbReference type="Gene3D" id="3.30.830.10">
    <property type="entry name" value="Metalloenzyme, LuxS/M16 peptidase-like"/>
    <property type="match status" value="2"/>
</dbReference>
<proteinExistence type="inferred from homology"/>
<name>A0ABY9WJW2_9BACT</name>
<feature type="domain" description="Peptidase M16 C-terminal" evidence="3">
    <location>
        <begin position="185"/>
        <end position="362"/>
    </location>
</feature>
<evidence type="ECO:0000313" key="4">
    <source>
        <dbReference type="EMBL" id="WNG43122.1"/>
    </source>
</evidence>
<evidence type="ECO:0000259" key="3">
    <source>
        <dbReference type="Pfam" id="PF05193"/>
    </source>
</evidence>
<sequence length="450" mass="50421">MSWMKGRLGLLMLVGWAIPVAAAPQVHSRRLDNGLEVVVVERHALPLVTVELAVRAGAQVESPEYNGLSHLFEHLFGSDEDRRARLRELGVKTSAFTSVELVDFPFSTTPEHLEGVLTYLRDGLVSPRLHSEALKREQVGVTNEMNQMESMAGQTLYREVHRRLWWKYPSYKDQLGTRQAVLGATPEHLRTLHARYFVPNNSLLVVAGDVRAADVFAQVERVFRGWARAPDPFELYPRVVHPPLKGSEVVVDHEPVGMVKGGFHWQGPSGEGPGAELASAARLLGYLTEDPTSHFQKALVESGTCVSASLSWYEQRNVGPLDLDFEAAPERVDECLRAVLAELTRLKDEGLTDEALRAAVRRMEVDQALDRERTRLFSRRLVLGWSVASVGAYLTSLEDARRVRREDLVRLLDTYVLGKPFVLGVMLSPEVAEQRKLDVAHFERLVGVTR</sequence>
<evidence type="ECO:0000256" key="1">
    <source>
        <dbReference type="ARBA" id="ARBA00007261"/>
    </source>
</evidence>
<accession>A0ABY9WJW2</accession>
<dbReference type="EMBL" id="CP043494">
    <property type="protein sequence ID" value="WNG43122.1"/>
    <property type="molecule type" value="Genomic_DNA"/>
</dbReference>
<gene>
    <name evidence="4" type="ORF">F0U60_02670</name>
</gene>
<dbReference type="InterPro" id="IPR050361">
    <property type="entry name" value="MPP/UQCRC_Complex"/>
</dbReference>
<dbReference type="PANTHER" id="PTHR11851">
    <property type="entry name" value="METALLOPROTEASE"/>
    <property type="match status" value="1"/>
</dbReference>